<evidence type="ECO:0000256" key="4">
    <source>
        <dbReference type="ARBA" id="ARBA00022692"/>
    </source>
</evidence>
<organism evidence="8 9">
    <name type="scientific">Klebsormidium nitens</name>
    <name type="common">Green alga</name>
    <name type="synonym">Ulothrix nitens</name>
    <dbReference type="NCBI Taxonomy" id="105231"/>
    <lineage>
        <taxon>Eukaryota</taxon>
        <taxon>Viridiplantae</taxon>
        <taxon>Streptophyta</taxon>
        <taxon>Klebsormidiophyceae</taxon>
        <taxon>Klebsormidiales</taxon>
        <taxon>Klebsormidiaceae</taxon>
        <taxon>Klebsormidium</taxon>
    </lineage>
</organism>
<keyword evidence="5 7" id="KW-1133">Transmembrane helix</keyword>
<reference evidence="8 9" key="1">
    <citation type="journal article" date="2014" name="Nat. Commun.">
        <title>Klebsormidium flaccidum genome reveals primary factors for plant terrestrial adaptation.</title>
        <authorList>
            <person name="Hori K."/>
            <person name="Maruyama F."/>
            <person name="Fujisawa T."/>
            <person name="Togashi T."/>
            <person name="Yamamoto N."/>
            <person name="Seo M."/>
            <person name="Sato S."/>
            <person name="Yamada T."/>
            <person name="Mori H."/>
            <person name="Tajima N."/>
            <person name="Moriyama T."/>
            <person name="Ikeuchi M."/>
            <person name="Watanabe M."/>
            <person name="Wada H."/>
            <person name="Kobayashi K."/>
            <person name="Saito M."/>
            <person name="Masuda T."/>
            <person name="Sasaki-Sekimoto Y."/>
            <person name="Mashiguchi K."/>
            <person name="Awai K."/>
            <person name="Shimojima M."/>
            <person name="Masuda S."/>
            <person name="Iwai M."/>
            <person name="Nobusawa T."/>
            <person name="Narise T."/>
            <person name="Kondo S."/>
            <person name="Saito H."/>
            <person name="Sato R."/>
            <person name="Murakawa M."/>
            <person name="Ihara Y."/>
            <person name="Oshima-Yamada Y."/>
            <person name="Ohtaka K."/>
            <person name="Satoh M."/>
            <person name="Sonobe K."/>
            <person name="Ishii M."/>
            <person name="Ohtani R."/>
            <person name="Kanamori-Sato M."/>
            <person name="Honoki R."/>
            <person name="Miyazaki D."/>
            <person name="Mochizuki H."/>
            <person name="Umetsu J."/>
            <person name="Higashi K."/>
            <person name="Shibata D."/>
            <person name="Kamiya Y."/>
            <person name="Sato N."/>
            <person name="Nakamura Y."/>
            <person name="Tabata S."/>
            <person name="Ida S."/>
            <person name="Kurokawa K."/>
            <person name="Ohta H."/>
        </authorList>
    </citation>
    <scope>NUCLEOTIDE SEQUENCE [LARGE SCALE GENOMIC DNA]</scope>
    <source>
        <strain evidence="8 9">NIES-2285</strain>
    </source>
</reference>
<feature type="transmembrane region" description="Helical" evidence="7">
    <location>
        <begin position="193"/>
        <end position="211"/>
    </location>
</feature>
<dbReference type="Proteomes" id="UP000054558">
    <property type="component" value="Unassembled WGS sequence"/>
</dbReference>
<feature type="transmembrane region" description="Helical" evidence="7">
    <location>
        <begin position="412"/>
        <end position="430"/>
    </location>
</feature>
<name>A0A0U9HNA4_KLENI</name>
<dbReference type="InterPro" id="IPR036259">
    <property type="entry name" value="MFS_trans_sf"/>
</dbReference>
<dbReference type="AlphaFoldDB" id="A0A0U9HNA4"/>
<feature type="transmembrane region" description="Helical" evidence="7">
    <location>
        <begin position="76"/>
        <end position="94"/>
    </location>
</feature>
<evidence type="ECO:0000256" key="1">
    <source>
        <dbReference type="ARBA" id="ARBA00004141"/>
    </source>
</evidence>
<keyword evidence="9" id="KW-1185">Reference proteome</keyword>
<sequence length="539" mass="60274">MGVLQRCYRAPGGESFSRRLLLVTLAQIYSITSTGIVFGYSGLYDVFLFEVKAFGEYCKDGPTPCPAQQERLSRMFTIGATTLSGCAFFIGVFLDYMGPRITVCLGSLLLAGGLLSVAFAQELSSTLYYVGFFLMSAGGSCIANSTFNFGELFPDQSAGIIGALSTGFNSSTVVFCIFGAIIHHFDVSLKSVFIGYTALPVVIFISSVLLFPDRPFEPIRKNETEQTRFKGELHHYWSYIASQRKDSVDVEASETSVPYNPHLSRPSASIEHNALTAPLLASPSDTPPELPLREPGAKRESIARRLFRGMSFRAEEPPPDIYNTAFSRQVNSAVYWSMAIMTAYVVLRVNYYFQTIYEQLLWTAQQQYPGDVLQARNVARYYTNFFNYFLPVGALLMIPVVGFCLSELGFVASYFILAVLHLLFCIVNAYDQPPIQLQVASFVLFAALRPFLFGSITAFLGRVFGFKNFGQLYGLKRIMGALGTFLGYPLQVLTIHSLHNRYVYVNSCFIAIGVLFFTFPLYLWKRVFYNVFLRPPSVH</sequence>
<evidence type="ECO:0000313" key="8">
    <source>
        <dbReference type="EMBL" id="GAQ81985.1"/>
    </source>
</evidence>
<dbReference type="PANTHER" id="PTHR20772:SF2">
    <property type="entry name" value="PROTEIN FMP42"/>
    <property type="match status" value="1"/>
</dbReference>
<keyword evidence="4 7" id="KW-0812">Transmembrane</keyword>
<feature type="transmembrane region" description="Helical" evidence="7">
    <location>
        <begin position="126"/>
        <end position="147"/>
    </location>
</feature>
<comment type="subcellular location">
    <subcellularLocation>
        <location evidence="1">Membrane</location>
        <topology evidence="1">Multi-pass membrane protein</topology>
    </subcellularLocation>
</comment>
<evidence type="ECO:0000256" key="2">
    <source>
        <dbReference type="ARBA" id="ARBA00006595"/>
    </source>
</evidence>
<feature type="transmembrane region" description="Helical" evidence="7">
    <location>
        <begin position="20"/>
        <end position="40"/>
    </location>
</feature>
<dbReference type="OMA" id="CNILQQV"/>
<evidence type="ECO:0000313" key="9">
    <source>
        <dbReference type="Proteomes" id="UP000054558"/>
    </source>
</evidence>
<feature type="transmembrane region" description="Helical" evidence="7">
    <location>
        <begin position="385"/>
        <end position="405"/>
    </location>
</feature>
<feature type="transmembrane region" description="Helical" evidence="7">
    <location>
        <begin position="159"/>
        <end position="181"/>
    </location>
</feature>
<proteinExistence type="inferred from homology"/>
<feature type="transmembrane region" description="Helical" evidence="7">
    <location>
        <begin position="478"/>
        <end position="498"/>
    </location>
</feature>
<dbReference type="InterPro" id="IPR052599">
    <property type="entry name" value="SLC43A_AATransporter"/>
</dbReference>
<dbReference type="Pfam" id="PF07690">
    <property type="entry name" value="MFS_1"/>
    <property type="match status" value="1"/>
</dbReference>
<accession>A0A0U9HNA4</accession>
<dbReference type="GO" id="GO:0016020">
    <property type="term" value="C:membrane"/>
    <property type="evidence" value="ECO:0007669"/>
    <property type="project" value="UniProtKB-SubCell"/>
</dbReference>
<feature type="transmembrane region" description="Helical" evidence="7">
    <location>
        <begin position="504"/>
        <end position="524"/>
    </location>
</feature>
<gene>
    <name evidence="8" type="ORF">KFL_000970090</name>
</gene>
<dbReference type="InterPro" id="IPR011701">
    <property type="entry name" value="MFS"/>
</dbReference>
<feature type="transmembrane region" description="Helical" evidence="7">
    <location>
        <begin position="442"/>
        <end position="466"/>
    </location>
</feature>
<dbReference type="OrthoDB" id="2020765at2759"/>
<feature type="transmembrane region" description="Helical" evidence="7">
    <location>
        <begin position="101"/>
        <end position="120"/>
    </location>
</feature>
<comment type="similarity">
    <text evidence="2">Belongs to the SLC43A transporter (TC 2.A.1.44) family.</text>
</comment>
<keyword evidence="6 7" id="KW-0472">Membrane</keyword>
<dbReference type="SUPFAM" id="SSF103473">
    <property type="entry name" value="MFS general substrate transporter"/>
    <property type="match status" value="1"/>
</dbReference>
<evidence type="ECO:0000256" key="3">
    <source>
        <dbReference type="ARBA" id="ARBA00022448"/>
    </source>
</evidence>
<dbReference type="GO" id="GO:0022857">
    <property type="term" value="F:transmembrane transporter activity"/>
    <property type="evidence" value="ECO:0007669"/>
    <property type="project" value="InterPro"/>
</dbReference>
<keyword evidence="3" id="KW-0813">Transport</keyword>
<dbReference type="Gene3D" id="1.20.1250.20">
    <property type="entry name" value="MFS general substrate transporter like domains"/>
    <property type="match status" value="1"/>
</dbReference>
<protein>
    <submittedName>
        <fullName evidence="8">Major facilitator superfamily protein</fullName>
    </submittedName>
</protein>
<dbReference type="PANTHER" id="PTHR20772">
    <property type="entry name" value="PROTEIN FMP42"/>
    <property type="match status" value="1"/>
</dbReference>
<evidence type="ECO:0000256" key="7">
    <source>
        <dbReference type="SAM" id="Phobius"/>
    </source>
</evidence>
<evidence type="ECO:0000256" key="5">
    <source>
        <dbReference type="ARBA" id="ARBA00022989"/>
    </source>
</evidence>
<dbReference type="EMBL" id="DF237046">
    <property type="protein sequence ID" value="GAQ81985.1"/>
    <property type="molecule type" value="Genomic_DNA"/>
</dbReference>
<evidence type="ECO:0000256" key="6">
    <source>
        <dbReference type="ARBA" id="ARBA00023136"/>
    </source>
</evidence>